<dbReference type="EMBL" id="PSQG01000034">
    <property type="protein sequence ID" value="RCH41801.1"/>
    <property type="molecule type" value="Genomic_DNA"/>
</dbReference>
<dbReference type="PROSITE" id="PS00041">
    <property type="entry name" value="HTH_ARAC_FAMILY_1"/>
    <property type="match status" value="1"/>
</dbReference>
<dbReference type="InterPro" id="IPR018062">
    <property type="entry name" value="HTH_AraC-typ_CS"/>
</dbReference>
<proteinExistence type="predicted"/>
<protein>
    <recommendedName>
        <fullName evidence="4">HTH araC/xylS-type domain-containing protein</fullName>
    </recommendedName>
</protein>
<dbReference type="InterPro" id="IPR009057">
    <property type="entry name" value="Homeodomain-like_sf"/>
</dbReference>
<dbReference type="SMART" id="SM00342">
    <property type="entry name" value="HTH_ARAC"/>
    <property type="match status" value="1"/>
</dbReference>
<dbReference type="SUPFAM" id="SSF46689">
    <property type="entry name" value="Homeodomain-like"/>
    <property type="match status" value="1"/>
</dbReference>
<dbReference type="GO" id="GO:0043565">
    <property type="term" value="F:sequence-specific DNA binding"/>
    <property type="evidence" value="ECO:0007669"/>
    <property type="project" value="InterPro"/>
</dbReference>
<sequence length="393" mass="46394">MRKKYESYLKENIRNLQKDFFERLLFRNTTSLSSSFHEEVTMLRLDHIKSYYLLYCKCSTTVSKDLEKEYYFTHIAEHYLQEQIPEALIFSYGNALYSLCPDIDEKQLTKITNFIHGELKKNHVLMSAAISSHSENLSEIPLLRSQTVEIFNTLKNSSHFVMLYRDLETNPVAVMYEKSNYFQVLLNSLSSGDKTMIQRHFDEISQFFTRQTPGEFNSFMYSFMTLFLSFFQSASTELSDSVRQITKTQKELFSTSSLPEKKTEIFQDWMFQIAGLLNTDKINKNNYLTSQLIEYIRANYEKPLSLYSIADEFNRSTPYISRLIKQTTGKNFTDLLTDLRIQKAKELLKTSSYHVNEISHMVGYPNFRYFSRIFKQQTGMTPNDYRKISCRFH</sequence>
<accession>A0A367FVQ9</accession>
<reference evidence="5 6" key="1">
    <citation type="submission" date="2018-02" db="EMBL/GenBank/DDBJ databases">
        <title>Complete genome sequencing of Faecalibacterium prausnitzii strains isolated from the human gut.</title>
        <authorList>
            <person name="Fitzgerald B.C."/>
            <person name="Shkoporov A.N."/>
            <person name="Ross P.R."/>
            <person name="Hill C."/>
        </authorList>
    </citation>
    <scope>NUCLEOTIDE SEQUENCE [LARGE SCALE GENOMIC DNA]</scope>
    <source>
        <strain evidence="5 6">APC942/31-1</strain>
    </source>
</reference>
<dbReference type="PANTHER" id="PTHR43280:SF2">
    <property type="entry name" value="HTH-TYPE TRANSCRIPTIONAL REGULATOR EXSA"/>
    <property type="match status" value="1"/>
</dbReference>
<dbReference type="Proteomes" id="UP000253208">
    <property type="component" value="Unassembled WGS sequence"/>
</dbReference>
<dbReference type="InterPro" id="IPR020449">
    <property type="entry name" value="Tscrpt_reg_AraC-type_HTH"/>
</dbReference>
<dbReference type="Gene3D" id="1.10.10.60">
    <property type="entry name" value="Homeodomain-like"/>
    <property type="match status" value="2"/>
</dbReference>
<evidence type="ECO:0000256" key="2">
    <source>
        <dbReference type="ARBA" id="ARBA00023125"/>
    </source>
</evidence>
<dbReference type="AlphaFoldDB" id="A0A367FVQ9"/>
<keyword evidence="2" id="KW-0238">DNA-binding</keyword>
<dbReference type="PANTHER" id="PTHR43280">
    <property type="entry name" value="ARAC-FAMILY TRANSCRIPTIONAL REGULATOR"/>
    <property type="match status" value="1"/>
</dbReference>
<gene>
    <name evidence="5" type="ORF">C4886_16695</name>
</gene>
<evidence type="ECO:0000313" key="5">
    <source>
        <dbReference type="EMBL" id="RCH41801.1"/>
    </source>
</evidence>
<organism evidence="5 6">
    <name type="scientific">Blautia obeum</name>
    <dbReference type="NCBI Taxonomy" id="40520"/>
    <lineage>
        <taxon>Bacteria</taxon>
        <taxon>Bacillati</taxon>
        <taxon>Bacillota</taxon>
        <taxon>Clostridia</taxon>
        <taxon>Lachnospirales</taxon>
        <taxon>Lachnospiraceae</taxon>
        <taxon>Blautia</taxon>
    </lineage>
</organism>
<evidence type="ECO:0000256" key="1">
    <source>
        <dbReference type="ARBA" id="ARBA00023015"/>
    </source>
</evidence>
<keyword evidence="1" id="KW-0805">Transcription regulation</keyword>
<dbReference type="PROSITE" id="PS01124">
    <property type="entry name" value="HTH_ARAC_FAMILY_2"/>
    <property type="match status" value="1"/>
</dbReference>
<keyword evidence="3" id="KW-0804">Transcription</keyword>
<dbReference type="Pfam" id="PF12833">
    <property type="entry name" value="HTH_18"/>
    <property type="match status" value="1"/>
</dbReference>
<dbReference type="PRINTS" id="PR00032">
    <property type="entry name" value="HTHARAC"/>
</dbReference>
<dbReference type="InterPro" id="IPR018060">
    <property type="entry name" value="HTH_AraC"/>
</dbReference>
<evidence type="ECO:0000313" key="6">
    <source>
        <dbReference type="Proteomes" id="UP000253208"/>
    </source>
</evidence>
<feature type="domain" description="HTH araC/xylS-type" evidence="4">
    <location>
        <begin position="290"/>
        <end position="388"/>
    </location>
</feature>
<comment type="caution">
    <text evidence="5">The sequence shown here is derived from an EMBL/GenBank/DDBJ whole genome shotgun (WGS) entry which is preliminary data.</text>
</comment>
<dbReference type="GO" id="GO:0003700">
    <property type="term" value="F:DNA-binding transcription factor activity"/>
    <property type="evidence" value="ECO:0007669"/>
    <property type="project" value="InterPro"/>
</dbReference>
<evidence type="ECO:0000259" key="4">
    <source>
        <dbReference type="PROSITE" id="PS01124"/>
    </source>
</evidence>
<name>A0A367FVQ9_9FIRM</name>
<evidence type="ECO:0000256" key="3">
    <source>
        <dbReference type="ARBA" id="ARBA00023163"/>
    </source>
</evidence>